<proteinExistence type="predicted"/>
<dbReference type="AlphaFoldDB" id="A0A5B8LNR2"/>
<protein>
    <submittedName>
        <fullName evidence="2">Uncharacterized protein</fullName>
    </submittedName>
</protein>
<organism evidence="2 3">
    <name type="scientific">Devosia ginsengisoli</name>
    <dbReference type="NCBI Taxonomy" id="400770"/>
    <lineage>
        <taxon>Bacteria</taxon>
        <taxon>Pseudomonadati</taxon>
        <taxon>Pseudomonadota</taxon>
        <taxon>Alphaproteobacteria</taxon>
        <taxon>Hyphomicrobiales</taxon>
        <taxon>Devosiaceae</taxon>
        <taxon>Devosia</taxon>
    </lineage>
</organism>
<dbReference type="OrthoDB" id="8420938at2"/>
<evidence type="ECO:0000313" key="3">
    <source>
        <dbReference type="Proteomes" id="UP000315364"/>
    </source>
</evidence>
<reference evidence="2 3" key="1">
    <citation type="submission" date="2019-07" db="EMBL/GenBank/DDBJ databases">
        <title>Full genome sequence of Devosia sp. Gsoil 520.</title>
        <authorList>
            <person name="Im W.-T."/>
        </authorList>
    </citation>
    <scope>NUCLEOTIDE SEQUENCE [LARGE SCALE GENOMIC DNA]</scope>
    <source>
        <strain evidence="2 3">Gsoil 520</strain>
    </source>
</reference>
<dbReference type="RefSeq" id="WP_146288592.1">
    <property type="nucleotide sequence ID" value="NZ_CP042304.1"/>
</dbReference>
<dbReference type="InterPro" id="IPR046150">
    <property type="entry name" value="DUF6152"/>
</dbReference>
<feature type="signal peptide" evidence="1">
    <location>
        <begin position="1"/>
        <end position="22"/>
    </location>
</feature>
<name>A0A5B8LNR2_9HYPH</name>
<evidence type="ECO:0000313" key="2">
    <source>
        <dbReference type="EMBL" id="QDZ09783.1"/>
    </source>
</evidence>
<keyword evidence="3" id="KW-1185">Reference proteome</keyword>
<dbReference type="EMBL" id="CP042304">
    <property type="protein sequence ID" value="QDZ09783.1"/>
    <property type="molecule type" value="Genomic_DNA"/>
</dbReference>
<dbReference type="Pfam" id="PF19649">
    <property type="entry name" value="DUF6152"/>
    <property type="match status" value="1"/>
</dbReference>
<accession>A0A5B8LNR2</accession>
<evidence type="ECO:0000256" key="1">
    <source>
        <dbReference type="SAM" id="SignalP"/>
    </source>
</evidence>
<keyword evidence="1" id="KW-0732">Signal</keyword>
<sequence>MKHLPILGALALSLGIAAPALAHHSFAMFDTSRQVMVEGVVETWAFNNPHAWLFITVENEGETQRWGFEGSAPVSQISRGITGDTFKPGDVVRVVMCPLRDGRNGGHMAFVKLSDGTVVTPNDAGCPAGDNVKLWQDNGWLDNAPNFEAHLIEGKETPSALQSSPTGTEAPAQ</sequence>
<dbReference type="Proteomes" id="UP000315364">
    <property type="component" value="Chromosome"/>
</dbReference>
<feature type="chain" id="PRO_5023143219" evidence="1">
    <location>
        <begin position="23"/>
        <end position="173"/>
    </location>
</feature>
<gene>
    <name evidence="2" type="ORF">FPZ08_02895</name>
</gene>
<dbReference type="KEGG" id="dea:FPZ08_02895"/>